<dbReference type="PANTHER" id="PTHR22937:SF216">
    <property type="entry name" value="RING-TYPE E3 UBIQUITIN TRANSFERASE"/>
    <property type="match status" value="1"/>
</dbReference>
<dbReference type="GO" id="GO:0008270">
    <property type="term" value="F:zinc ion binding"/>
    <property type="evidence" value="ECO:0007669"/>
    <property type="project" value="UniProtKB-KW"/>
</dbReference>
<keyword evidence="4" id="KW-0808">Transferase</keyword>
<feature type="region of interest" description="Disordered" evidence="10">
    <location>
        <begin position="407"/>
        <end position="448"/>
    </location>
</feature>
<evidence type="ECO:0000313" key="13">
    <source>
        <dbReference type="Proteomes" id="UP001630127"/>
    </source>
</evidence>
<feature type="compositionally biased region" description="Polar residues" evidence="10">
    <location>
        <begin position="76"/>
        <end position="88"/>
    </location>
</feature>
<feature type="region of interest" description="Disordered" evidence="10">
    <location>
        <begin position="461"/>
        <end position="481"/>
    </location>
</feature>
<feature type="compositionally biased region" description="Basic residues" evidence="10">
    <location>
        <begin position="347"/>
        <end position="356"/>
    </location>
</feature>
<dbReference type="PANTHER" id="PTHR22937">
    <property type="entry name" value="E3 UBIQUITIN-PROTEIN LIGASE RNF165"/>
    <property type="match status" value="1"/>
</dbReference>
<dbReference type="Proteomes" id="UP001630127">
    <property type="component" value="Unassembled WGS sequence"/>
</dbReference>
<dbReference type="PROSITE" id="PS50089">
    <property type="entry name" value="ZF_RING_2"/>
    <property type="match status" value="1"/>
</dbReference>
<evidence type="ECO:0000313" key="12">
    <source>
        <dbReference type="EMBL" id="KAL3538863.1"/>
    </source>
</evidence>
<evidence type="ECO:0000256" key="2">
    <source>
        <dbReference type="ARBA" id="ARBA00004906"/>
    </source>
</evidence>
<dbReference type="EMBL" id="JBJUIK010000001">
    <property type="protein sequence ID" value="KAL3538863.1"/>
    <property type="molecule type" value="Genomic_DNA"/>
</dbReference>
<gene>
    <name evidence="12" type="ORF">ACH5RR_002229</name>
</gene>
<evidence type="ECO:0000256" key="9">
    <source>
        <dbReference type="PROSITE-ProRule" id="PRU00175"/>
    </source>
</evidence>
<dbReference type="InterPro" id="IPR013083">
    <property type="entry name" value="Znf_RING/FYVE/PHD"/>
</dbReference>
<dbReference type="AlphaFoldDB" id="A0ABD3B6K0"/>
<dbReference type="GO" id="GO:0061630">
    <property type="term" value="F:ubiquitin protein ligase activity"/>
    <property type="evidence" value="ECO:0007669"/>
    <property type="project" value="UniProtKB-EC"/>
</dbReference>
<name>A0ABD3B6K0_9GENT</name>
<evidence type="ECO:0000256" key="3">
    <source>
        <dbReference type="ARBA" id="ARBA00012483"/>
    </source>
</evidence>
<feature type="compositionally biased region" description="Polar residues" evidence="10">
    <location>
        <begin position="461"/>
        <end position="479"/>
    </location>
</feature>
<dbReference type="Pfam" id="PF13639">
    <property type="entry name" value="zf-RING_2"/>
    <property type="match status" value="1"/>
</dbReference>
<dbReference type="SUPFAM" id="SSF57850">
    <property type="entry name" value="RING/U-box"/>
    <property type="match status" value="1"/>
</dbReference>
<evidence type="ECO:0000256" key="4">
    <source>
        <dbReference type="ARBA" id="ARBA00022679"/>
    </source>
</evidence>
<dbReference type="FunFam" id="3.30.40.10:FF:000309">
    <property type="entry name" value="E3 ubiquitin-protein ligase MBR2"/>
    <property type="match status" value="1"/>
</dbReference>
<keyword evidence="6 9" id="KW-0863">Zinc-finger</keyword>
<proteinExistence type="predicted"/>
<accession>A0ABD3B6K0</accession>
<keyword evidence="8" id="KW-0862">Zinc</keyword>
<dbReference type="InterPro" id="IPR045191">
    <property type="entry name" value="MBR1/2-like"/>
</dbReference>
<dbReference type="GO" id="GO:0010228">
    <property type="term" value="P:vegetative to reproductive phase transition of meristem"/>
    <property type="evidence" value="ECO:0007669"/>
    <property type="project" value="UniProtKB-ARBA"/>
</dbReference>
<dbReference type="SMART" id="SM00184">
    <property type="entry name" value="RING"/>
    <property type="match status" value="1"/>
</dbReference>
<feature type="region of interest" description="Disordered" evidence="10">
    <location>
        <begin position="336"/>
        <end position="379"/>
    </location>
</feature>
<sequence>MQGERSILEPFPENIDLNQVSGSNNAAMDRSASWNNLLNPVESRLPNYVLSGEGNANYVNPAVHNGRTFGGWDPGESSSSANMQSQLNGHDIKTGQGWSPSMNTCVAADGRSADWQFEQPNIFLHETNTNGYGVSYFHSPLSIRNPVSTCSPVNTSMSSGAYQSTSNASWQGRGAGMPPNFYWSGRSEMDHVPTFRVTSDGVGSSLGSSGCHVQLDGSGSSSSTWGLSCKRKALEGNPGQSCSSGNLSMNPQDETVRRHSVPLRSNISSSLTIAAPSTNVQSASNPGQLNPRMGSGVRGVTYDRFPPLNVTDVAESSQRNFGFRVNLGQQESVPFDLSAAGPDVRHSSAHSTHHPSRLISTTESPEFRAPFSRPANLNSTLSQSHLMQVPGSARSMLPFPWNGSLNSRGSASSSPILFSGERGAVSRDETTSRSSLSNNQEHSSSVSAYESRLMVQEPTGWSSFPVNAGSSRNVPSSGGTRPLPAVWMPHQYPTAPNQQRLSEFHPWTLFPPVEPEPGGHRGRFPLLPSASSSSEDAVMSSGSSSGDHNQYSGSLLMEVPSGDINGWHALAAGIDGRHRILSEIRQVLNAMRQAENLQTEDHMLFDPFVNGAAELHDRHRDMRLDVDNMSYEELVALEERIGNVSTGLSEDAISQSLGQWKYGFVAKESANLEPCCICQEDYIVGDDIGTLDCGHEFHTNCIKQWLTLKNLCPICKTTALET</sequence>
<keyword evidence="5" id="KW-0479">Metal-binding</keyword>
<comment type="caution">
    <text evidence="12">The sequence shown here is derived from an EMBL/GenBank/DDBJ whole genome shotgun (WGS) entry which is preliminary data.</text>
</comment>
<evidence type="ECO:0000256" key="7">
    <source>
        <dbReference type="ARBA" id="ARBA00022786"/>
    </source>
</evidence>
<evidence type="ECO:0000259" key="11">
    <source>
        <dbReference type="PROSITE" id="PS50089"/>
    </source>
</evidence>
<comment type="pathway">
    <text evidence="2">Protein modification; protein ubiquitination.</text>
</comment>
<dbReference type="EC" id="2.3.2.27" evidence="3"/>
<feature type="domain" description="RING-type" evidence="11">
    <location>
        <begin position="675"/>
        <end position="716"/>
    </location>
</feature>
<evidence type="ECO:0000256" key="8">
    <source>
        <dbReference type="ARBA" id="ARBA00022833"/>
    </source>
</evidence>
<dbReference type="InterPro" id="IPR001841">
    <property type="entry name" value="Znf_RING"/>
</dbReference>
<evidence type="ECO:0000256" key="1">
    <source>
        <dbReference type="ARBA" id="ARBA00000900"/>
    </source>
</evidence>
<feature type="compositionally biased region" description="Low complexity" evidence="10">
    <location>
        <begin position="529"/>
        <end position="547"/>
    </location>
</feature>
<protein>
    <recommendedName>
        <fullName evidence="3">RING-type E3 ubiquitin transferase</fullName>
        <ecNumber evidence="3">2.3.2.27</ecNumber>
    </recommendedName>
</protein>
<evidence type="ECO:0000256" key="6">
    <source>
        <dbReference type="ARBA" id="ARBA00022771"/>
    </source>
</evidence>
<keyword evidence="7" id="KW-0833">Ubl conjugation pathway</keyword>
<reference evidence="12 13" key="1">
    <citation type="submission" date="2024-11" db="EMBL/GenBank/DDBJ databases">
        <title>A near-complete genome assembly of Cinchona calisaya.</title>
        <authorList>
            <person name="Lian D.C."/>
            <person name="Zhao X.W."/>
            <person name="Wei L."/>
        </authorList>
    </citation>
    <scope>NUCLEOTIDE SEQUENCE [LARGE SCALE GENOMIC DNA]</scope>
    <source>
        <tissue evidence="12">Nenye</tissue>
    </source>
</reference>
<organism evidence="12 13">
    <name type="scientific">Cinchona calisaya</name>
    <dbReference type="NCBI Taxonomy" id="153742"/>
    <lineage>
        <taxon>Eukaryota</taxon>
        <taxon>Viridiplantae</taxon>
        <taxon>Streptophyta</taxon>
        <taxon>Embryophyta</taxon>
        <taxon>Tracheophyta</taxon>
        <taxon>Spermatophyta</taxon>
        <taxon>Magnoliopsida</taxon>
        <taxon>eudicotyledons</taxon>
        <taxon>Gunneridae</taxon>
        <taxon>Pentapetalae</taxon>
        <taxon>asterids</taxon>
        <taxon>lamiids</taxon>
        <taxon>Gentianales</taxon>
        <taxon>Rubiaceae</taxon>
        <taxon>Cinchonoideae</taxon>
        <taxon>Cinchoneae</taxon>
        <taxon>Cinchona</taxon>
    </lineage>
</organism>
<comment type="catalytic activity">
    <reaction evidence="1">
        <text>S-ubiquitinyl-[E2 ubiquitin-conjugating enzyme]-L-cysteine + [acceptor protein]-L-lysine = [E2 ubiquitin-conjugating enzyme]-L-cysteine + N(6)-ubiquitinyl-[acceptor protein]-L-lysine.</text>
        <dbReference type="EC" id="2.3.2.27"/>
    </reaction>
</comment>
<feature type="region of interest" description="Disordered" evidence="10">
    <location>
        <begin position="69"/>
        <end position="94"/>
    </location>
</feature>
<feature type="region of interest" description="Disordered" evidence="10">
    <location>
        <begin position="514"/>
        <end position="549"/>
    </location>
</feature>
<evidence type="ECO:0000256" key="10">
    <source>
        <dbReference type="SAM" id="MobiDB-lite"/>
    </source>
</evidence>
<dbReference type="Gene3D" id="3.30.40.10">
    <property type="entry name" value="Zinc/RING finger domain, C3HC4 (zinc finger)"/>
    <property type="match status" value="1"/>
</dbReference>
<keyword evidence="13" id="KW-1185">Reference proteome</keyword>
<dbReference type="GO" id="GO:0043161">
    <property type="term" value="P:proteasome-mediated ubiquitin-dependent protein catabolic process"/>
    <property type="evidence" value="ECO:0007669"/>
    <property type="project" value="UniProtKB-ARBA"/>
</dbReference>
<evidence type="ECO:0000256" key="5">
    <source>
        <dbReference type="ARBA" id="ARBA00022723"/>
    </source>
</evidence>
<feature type="compositionally biased region" description="Low complexity" evidence="10">
    <location>
        <begin position="432"/>
        <end position="447"/>
    </location>
</feature>